<gene>
    <name evidence="3" type="ORF">EOD42_12665</name>
</gene>
<keyword evidence="1" id="KW-0560">Oxidoreductase</keyword>
<dbReference type="Gene3D" id="3.50.50.60">
    <property type="entry name" value="FAD/NAD(P)-binding domain"/>
    <property type="match status" value="2"/>
</dbReference>
<dbReference type="PANTHER" id="PTHR42949">
    <property type="entry name" value="ANAEROBIC GLYCEROL-3-PHOSPHATE DEHYDROGENASE SUBUNIT B"/>
    <property type="match status" value="1"/>
</dbReference>
<sequence length="445" mass="46982">MSVVVVGAGPAGVRAVERLVEAGIRPIWIEESPDGGGRVFQKPPPGFSRDAKALYGADASRAAAIHATVARLRAQVDWRPGTLVWNLRPGPRLLNTQGPDGTKAEVAYDRVILCTGAMDRALPIPGWTKPGVTGLGAAQIALKAQGLAIGRQVALCGTGPLLLLLAWQLTKAGAPPALVLESAGWARTLRAAPGLAWNPVGALRGLAWRAALRRRGVRIRTGALPLRVEGTDKVEALVWRDARGEHRTEVDGVAIGYGLKPETQLADLAGVPFSFDGLQRLWLPERDRAGRTAVPGVYLAGDGASIGGSVVAELAGTRAALAVIEDAGGHVDPLETDMIHRRLWLEARFRAALERAFPYPAEHAAAMPDETLLCRCEAITAGELRGTDAPEVNRGKAFTRIGMGRCQGRVCGPAGAEVLAAARGCDIRDVGRLRGQMPVKPVVMA</sequence>
<dbReference type="Proteomes" id="UP000282957">
    <property type="component" value="Unassembled WGS sequence"/>
</dbReference>
<dbReference type="CDD" id="cd19946">
    <property type="entry name" value="GlpA-like_Fer2_BFD-like"/>
    <property type="match status" value="1"/>
</dbReference>
<accession>A0A437ME82</accession>
<dbReference type="PRINTS" id="PR00368">
    <property type="entry name" value="FADPNR"/>
</dbReference>
<dbReference type="EMBL" id="SACL01000004">
    <property type="protein sequence ID" value="RVT95980.1"/>
    <property type="molecule type" value="Genomic_DNA"/>
</dbReference>
<dbReference type="SUPFAM" id="SSF51905">
    <property type="entry name" value="FAD/NAD(P)-binding domain"/>
    <property type="match status" value="1"/>
</dbReference>
<proteinExistence type="predicted"/>
<dbReference type="InterPro" id="IPR017224">
    <property type="entry name" value="Opine_Oxase_asu/HCN_bsu"/>
</dbReference>
<dbReference type="InterPro" id="IPR041854">
    <property type="entry name" value="BFD-like_2Fe2S-bd_dom_sf"/>
</dbReference>
<dbReference type="PANTHER" id="PTHR42949:SF3">
    <property type="entry name" value="ANAEROBIC GLYCEROL-3-PHOSPHATE DEHYDROGENASE SUBUNIT B"/>
    <property type="match status" value="1"/>
</dbReference>
<feature type="domain" description="FAD/NAD(P)-binding" evidence="2">
    <location>
        <begin position="1"/>
        <end position="304"/>
    </location>
</feature>
<dbReference type="Gene3D" id="1.10.10.1100">
    <property type="entry name" value="BFD-like [2Fe-2S]-binding domain"/>
    <property type="match status" value="1"/>
</dbReference>
<dbReference type="RefSeq" id="WP_127787913.1">
    <property type="nucleotide sequence ID" value="NZ_SACL01000004.1"/>
</dbReference>
<dbReference type="GO" id="GO:0016491">
    <property type="term" value="F:oxidoreductase activity"/>
    <property type="evidence" value="ECO:0007669"/>
    <property type="project" value="UniProtKB-KW"/>
</dbReference>
<dbReference type="PIRSF" id="PIRSF037495">
    <property type="entry name" value="Opine_OX_OoxA/HcnB"/>
    <property type="match status" value="1"/>
</dbReference>
<evidence type="ECO:0000256" key="1">
    <source>
        <dbReference type="ARBA" id="ARBA00023002"/>
    </source>
</evidence>
<dbReference type="OrthoDB" id="9801699at2"/>
<protein>
    <submittedName>
        <fullName evidence="3">FAD/NAD(P)-binding oxidoreductase</fullName>
    </submittedName>
</protein>
<evidence type="ECO:0000259" key="2">
    <source>
        <dbReference type="Pfam" id="PF07992"/>
    </source>
</evidence>
<evidence type="ECO:0000313" key="3">
    <source>
        <dbReference type="EMBL" id="RVT95980.1"/>
    </source>
</evidence>
<dbReference type="Pfam" id="PF07992">
    <property type="entry name" value="Pyr_redox_2"/>
    <property type="match status" value="1"/>
</dbReference>
<evidence type="ECO:0000313" key="4">
    <source>
        <dbReference type="Proteomes" id="UP000282957"/>
    </source>
</evidence>
<dbReference type="InterPro" id="IPR023753">
    <property type="entry name" value="FAD/NAD-binding_dom"/>
</dbReference>
<reference evidence="3 4" key="1">
    <citation type="submission" date="2019-01" db="EMBL/GenBank/DDBJ databases">
        <authorList>
            <person name="Chen W.-M."/>
        </authorList>
    </citation>
    <scope>NUCLEOTIDE SEQUENCE [LARGE SCALE GENOMIC DNA]</scope>
    <source>
        <strain evidence="3 4">CCP-6</strain>
    </source>
</reference>
<dbReference type="InterPro" id="IPR051691">
    <property type="entry name" value="Metab_Enz_Cyan_OpOx_G3PDH"/>
</dbReference>
<organism evidence="3 4">
    <name type="scientific">Rhodovarius crocodyli</name>
    <dbReference type="NCBI Taxonomy" id="1979269"/>
    <lineage>
        <taxon>Bacteria</taxon>
        <taxon>Pseudomonadati</taxon>
        <taxon>Pseudomonadota</taxon>
        <taxon>Alphaproteobacteria</taxon>
        <taxon>Acetobacterales</taxon>
        <taxon>Roseomonadaceae</taxon>
        <taxon>Rhodovarius</taxon>
    </lineage>
</organism>
<comment type="caution">
    <text evidence="3">The sequence shown here is derived from an EMBL/GenBank/DDBJ whole genome shotgun (WGS) entry which is preliminary data.</text>
</comment>
<dbReference type="InterPro" id="IPR036188">
    <property type="entry name" value="FAD/NAD-bd_sf"/>
</dbReference>
<keyword evidence="4" id="KW-1185">Reference proteome</keyword>
<name>A0A437ME82_9PROT</name>
<dbReference type="AlphaFoldDB" id="A0A437ME82"/>
<dbReference type="PRINTS" id="PR00469">
    <property type="entry name" value="PNDRDTASEII"/>
</dbReference>